<dbReference type="InterPro" id="IPR003959">
    <property type="entry name" value="ATPase_AAA_core"/>
</dbReference>
<sequence>MLVRAFGSHNPWPGNLPGVLFFWPLNFEFATTFMSIHKLNPERGAAEHSALAVGLNFHHEIHRFPETILKARAIRALENIAAKYPVYRHVRYASQRKLEELFDDLALHSGLSACRLGAGSLLLEGPGIFISAEGWRTGMFVSCGFNIWTESVARIEETREKLLKIIGEAFARQRMFTLSWNFMDSRSGLNFTTFDELANDDLHDEAYPAFDRPVRSFIRDYLDADETVLLLLGPPGTGKTKLVRTILGAMSERKGDSAEVMYTGDKKALESDEIFVDFITGQHDAFVIEDADHLLLARSSGNHDLHRFLAIADGVVRAQGRKIIFTTNLPNVSDVDEALLRPGRCFAAVRTRLLTRTEALALMQRLVEDRARCDELTGSLFPPGVRSVSVADVYRASGKTGRSGLC</sequence>
<dbReference type="Proteomes" id="UP000445000">
    <property type="component" value="Unassembled WGS sequence"/>
</dbReference>
<dbReference type="GO" id="GO:0016887">
    <property type="term" value="F:ATP hydrolysis activity"/>
    <property type="evidence" value="ECO:0007669"/>
    <property type="project" value="InterPro"/>
</dbReference>
<dbReference type="Pfam" id="PF00004">
    <property type="entry name" value="AAA"/>
    <property type="match status" value="1"/>
</dbReference>
<keyword evidence="4" id="KW-1185">Reference proteome</keyword>
<gene>
    <name evidence="3" type="ORF">GCM10011487_70070</name>
</gene>
<evidence type="ECO:0000313" key="3">
    <source>
        <dbReference type="EMBL" id="GFE85007.1"/>
    </source>
</evidence>
<comment type="caution">
    <text evidence="3">The sequence shown here is derived from an EMBL/GenBank/DDBJ whole genome shotgun (WGS) entry which is preliminary data.</text>
</comment>
<dbReference type="PANTHER" id="PTHR23070">
    <property type="entry name" value="BCS1 AAA-TYPE ATPASE"/>
    <property type="match status" value="1"/>
</dbReference>
<dbReference type="Gene3D" id="3.40.50.300">
    <property type="entry name" value="P-loop containing nucleotide triphosphate hydrolases"/>
    <property type="match status" value="1"/>
</dbReference>
<protein>
    <recommendedName>
        <fullName evidence="2">AAA+ ATPase domain-containing protein</fullName>
    </recommendedName>
</protein>
<dbReference type="EMBL" id="BLJN01000013">
    <property type="protein sequence ID" value="GFE85007.1"/>
    <property type="molecule type" value="Genomic_DNA"/>
</dbReference>
<feature type="domain" description="AAA+ ATPase" evidence="2">
    <location>
        <begin position="225"/>
        <end position="354"/>
    </location>
</feature>
<evidence type="ECO:0000313" key="4">
    <source>
        <dbReference type="Proteomes" id="UP000445000"/>
    </source>
</evidence>
<comment type="similarity">
    <text evidence="1">Belongs to the AAA ATPase family. BCS1 subfamily.</text>
</comment>
<name>A0A829YNT5_9GAMM</name>
<organism evidence="3 4">
    <name type="scientific">Steroidobacter agaridevorans</name>
    <dbReference type="NCBI Taxonomy" id="2695856"/>
    <lineage>
        <taxon>Bacteria</taxon>
        <taxon>Pseudomonadati</taxon>
        <taxon>Pseudomonadota</taxon>
        <taxon>Gammaproteobacteria</taxon>
        <taxon>Steroidobacterales</taxon>
        <taxon>Steroidobacteraceae</taxon>
        <taxon>Steroidobacter</taxon>
    </lineage>
</organism>
<dbReference type="AlphaFoldDB" id="A0A829YNT5"/>
<proteinExistence type="inferred from homology"/>
<dbReference type="SUPFAM" id="SSF52540">
    <property type="entry name" value="P-loop containing nucleoside triphosphate hydrolases"/>
    <property type="match status" value="1"/>
</dbReference>
<dbReference type="InterPro" id="IPR050747">
    <property type="entry name" value="Mitochondrial_chaperone_BCS1"/>
</dbReference>
<dbReference type="InterPro" id="IPR003593">
    <property type="entry name" value="AAA+_ATPase"/>
</dbReference>
<evidence type="ECO:0000256" key="1">
    <source>
        <dbReference type="ARBA" id="ARBA00007448"/>
    </source>
</evidence>
<dbReference type="SMART" id="SM00382">
    <property type="entry name" value="AAA"/>
    <property type="match status" value="1"/>
</dbReference>
<dbReference type="GO" id="GO:0005524">
    <property type="term" value="F:ATP binding"/>
    <property type="evidence" value="ECO:0007669"/>
    <property type="project" value="InterPro"/>
</dbReference>
<dbReference type="InterPro" id="IPR027417">
    <property type="entry name" value="P-loop_NTPase"/>
</dbReference>
<evidence type="ECO:0000259" key="2">
    <source>
        <dbReference type="SMART" id="SM00382"/>
    </source>
</evidence>
<reference evidence="4" key="1">
    <citation type="submission" date="2020-01" db="EMBL/GenBank/DDBJ databases">
        <title>'Steroidobacter agaridevorans' sp. nov., agar-degrading bacteria isolated from rhizosphere soils.</title>
        <authorList>
            <person name="Ikenaga M."/>
            <person name="Kataoka M."/>
            <person name="Murouchi A."/>
            <person name="Katsuragi S."/>
            <person name="Sakai M."/>
        </authorList>
    </citation>
    <scope>NUCLEOTIDE SEQUENCE [LARGE SCALE GENOMIC DNA]</scope>
    <source>
        <strain evidence="4">YU21-B</strain>
    </source>
</reference>
<accession>A0A829YNT5</accession>